<name>A0A3N0GLA5_9ACTN</name>
<keyword evidence="2" id="KW-0378">Hydrolase</keyword>
<keyword evidence="2" id="KW-0255">Endonuclease</keyword>
<gene>
    <name evidence="2" type="ORF">EFL26_15775</name>
</gene>
<feature type="non-terminal residue" evidence="2">
    <location>
        <position position="88"/>
    </location>
</feature>
<dbReference type="AlphaFoldDB" id="A0A3N0GLA5"/>
<keyword evidence="2" id="KW-0540">Nuclease</keyword>
<protein>
    <submittedName>
        <fullName evidence="2">HNH endonuclease</fullName>
    </submittedName>
</protein>
<proteinExistence type="predicted"/>
<dbReference type="EMBL" id="RJSF01000041">
    <property type="protein sequence ID" value="RNM13274.1"/>
    <property type="molecule type" value="Genomic_DNA"/>
</dbReference>
<organism evidence="2 3">
    <name type="scientific">Nocardioides pocheonensis</name>
    <dbReference type="NCBI Taxonomy" id="661485"/>
    <lineage>
        <taxon>Bacteria</taxon>
        <taxon>Bacillati</taxon>
        <taxon>Actinomycetota</taxon>
        <taxon>Actinomycetes</taxon>
        <taxon>Propionibacteriales</taxon>
        <taxon>Nocardioidaceae</taxon>
        <taxon>Nocardioides</taxon>
    </lineage>
</organism>
<reference evidence="2 3" key="1">
    <citation type="submission" date="2018-11" db="EMBL/GenBank/DDBJ databases">
        <authorList>
            <person name="Li F."/>
        </authorList>
    </citation>
    <scope>NUCLEOTIDE SEQUENCE [LARGE SCALE GENOMIC DNA]</scope>
    <source>
        <strain evidence="2 3">Gsoil 818</strain>
    </source>
</reference>
<evidence type="ECO:0000313" key="3">
    <source>
        <dbReference type="Proteomes" id="UP000279994"/>
    </source>
</evidence>
<feature type="non-terminal residue" evidence="2">
    <location>
        <position position="1"/>
    </location>
</feature>
<accession>A0A3N0GLA5</accession>
<evidence type="ECO:0000256" key="1">
    <source>
        <dbReference type="SAM" id="MobiDB-lite"/>
    </source>
</evidence>
<keyword evidence="3" id="KW-1185">Reference proteome</keyword>
<feature type="compositionally biased region" description="Low complexity" evidence="1">
    <location>
        <begin position="73"/>
        <end position="88"/>
    </location>
</feature>
<feature type="region of interest" description="Disordered" evidence="1">
    <location>
        <begin position="65"/>
        <end position="88"/>
    </location>
</feature>
<sequence length="88" mass="9171">FAGTSRVHGELDLSDAIDLEDAVRRGAEQLAVLGNEESLDVRRSLAVGMLARGQQAIEFEAGVVSAGSTSQLSGSTTRRAGSTSPKVR</sequence>
<dbReference type="Proteomes" id="UP000279994">
    <property type="component" value="Unassembled WGS sequence"/>
</dbReference>
<comment type="caution">
    <text evidence="2">The sequence shown here is derived from an EMBL/GenBank/DDBJ whole genome shotgun (WGS) entry which is preliminary data.</text>
</comment>
<evidence type="ECO:0000313" key="2">
    <source>
        <dbReference type="EMBL" id="RNM13274.1"/>
    </source>
</evidence>
<dbReference type="GO" id="GO:0004519">
    <property type="term" value="F:endonuclease activity"/>
    <property type="evidence" value="ECO:0007669"/>
    <property type="project" value="UniProtKB-KW"/>
</dbReference>